<dbReference type="PRINTS" id="PR00301">
    <property type="entry name" value="HEATSHOCK70"/>
</dbReference>
<keyword evidence="2" id="KW-0067">ATP-binding</keyword>
<name>A0A9Q8P673_PASFU</name>
<evidence type="ECO:0000313" key="4">
    <source>
        <dbReference type="EMBL" id="UJO14743.1"/>
    </source>
</evidence>
<dbReference type="Proteomes" id="UP000756132">
    <property type="component" value="Chromosome 3"/>
</dbReference>
<dbReference type="AlphaFoldDB" id="A0A9Q8P673"/>
<keyword evidence="5" id="KW-1185">Reference proteome</keyword>
<protein>
    <submittedName>
        <fullName evidence="4">Heat shock protein 12A</fullName>
    </submittedName>
</protein>
<dbReference type="SUPFAM" id="SSF53067">
    <property type="entry name" value="Actin-like ATPase domain"/>
    <property type="match status" value="2"/>
</dbReference>
<reference evidence="4" key="2">
    <citation type="journal article" date="2022" name="Microb. Genom.">
        <title>A chromosome-scale genome assembly of the tomato pathogen Cladosporium fulvum reveals a compartmentalized genome architecture and the presence of a dispensable chromosome.</title>
        <authorList>
            <person name="Zaccaron A.Z."/>
            <person name="Chen L.H."/>
            <person name="Samaras A."/>
            <person name="Stergiopoulos I."/>
        </authorList>
    </citation>
    <scope>NUCLEOTIDE SEQUENCE</scope>
    <source>
        <strain evidence="4">Race5_Kim</strain>
    </source>
</reference>
<proteinExistence type="predicted"/>
<evidence type="ECO:0000256" key="1">
    <source>
        <dbReference type="ARBA" id="ARBA00022741"/>
    </source>
</evidence>
<evidence type="ECO:0000256" key="2">
    <source>
        <dbReference type="ARBA" id="ARBA00022840"/>
    </source>
</evidence>
<dbReference type="GO" id="GO:0140662">
    <property type="term" value="F:ATP-dependent protein folding chaperone"/>
    <property type="evidence" value="ECO:0007669"/>
    <property type="project" value="InterPro"/>
</dbReference>
<dbReference type="OrthoDB" id="2963168at2759"/>
<dbReference type="RefSeq" id="XP_047759109.1">
    <property type="nucleotide sequence ID" value="XM_047907545.1"/>
</dbReference>
<dbReference type="Pfam" id="PF00012">
    <property type="entry name" value="HSP70"/>
    <property type="match status" value="1"/>
</dbReference>
<dbReference type="PANTHER" id="PTHR14187">
    <property type="entry name" value="ALPHA KINASE/ELONGATION FACTOR 2 KINASE"/>
    <property type="match status" value="1"/>
</dbReference>
<feature type="compositionally biased region" description="Polar residues" evidence="3">
    <location>
        <begin position="1"/>
        <end position="11"/>
    </location>
</feature>
<dbReference type="PANTHER" id="PTHR14187:SF81">
    <property type="entry name" value="HSP70 FAMILY PROTEIN (AFU_ORTHOLOGUE AFUA_4G14040)"/>
    <property type="match status" value="1"/>
</dbReference>
<dbReference type="CDD" id="cd10170">
    <property type="entry name" value="ASKHA_NBD_HSP70"/>
    <property type="match status" value="1"/>
</dbReference>
<sequence length="627" mass="69599">MRPTKSAMQRSDGNRHVSFATGSKRSTQPQQNSRYRLVVGIDYGTTFSGISFVTTDKSSIDDVQVISSWPSNPNQSSWKVPTRVAYGKENPHKKNLNPPKLPSRDAWGFGVGADMVSCAWTKLLLDSKSERMAHDDPYLQSAIDSGILHIPDGAFRRAPKEVCQDFLAQLYAHMVEQVSAQMGGDFLAATPMRCWLTVPASWSERAKMDTRAAAKLAGFGSKSGDTIDIITEPEAAAIATFKERIKPDAPNPPSQGENILICDCGGGTVDITTYNIVQTSPSLMFDEVVVGQGAKCGSTFIDRNLHLLMVKRFGDAYESVPLHRRGLFLAAWDRVKRSYRFDSLSQAPVEELSPIHMTGVDKPDWYDPGEGSVILTSEDIESLFAPVVQSIIGLISEQVQQVASKQQRVNRLILVGGFAESHYLQETIKEWCRSRDDISVLVGANPQAAILRGAAVRGLEGTAPRVRRCRRHYGIGLALPFRENVDPEDRSVTWPWDRSKMCKDRVHWLVDKGTALGADEKRSTQYSRVFPEGTELRETCNLYSCPADEAPDWTFSEGVDKVGRVKVVLDKQKLERMDSRHKYGWVGSKEWKVDFDVDFNFGAKSGTIETSVLVHGTVVGTAKIKFD</sequence>
<dbReference type="GO" id="GO:0005524">
    <property type="term" value="F:ATP binding"/>
    <property type="evidence" value="ECO:0007669"/>
    <property type="project" value="UniProtKB-KW"/>
</dbReference>
<evidence type="ECO:0000256" key="3">
    <source>
        <dbReference type="SAM" id="MobiDB-lite"/>
    </source>
</evidence>
<dbReference type="InterPro" id="IPR013126">
    <property type="entry name" value="Hsp_70_fam"/>
</dbReference>
<dbReference type="OMA" id="VHICREL"/>
<keyword evidence="1" id="KW-0547">Nucleotide-binding</keyword>
<organism evidence="4 5">
    <name type="scientific">Passalora fulva</name>
    <name type="common">Tomato leaf mold</name>
    <name type="synonym">Cladosporium fulvum</name>
    <dbReference type="NCBI Taxonomy" id="5499"/>
    <lineage>
        <taxon>Eukaryota</taxon>
        <taxon>Fungi</taxon>
        <taxon>Dikarya</taxon>
        <taxon>Ascomycota</taxon>
        <taxon>Pezizomycotina</taxon>
        <taxon>Dothideomycetes</taxon>
        <taxon>Dothideomycetidae</taxon>
        <taxon>Mycosphaerellales</taxon>
        <taxon>Mycosphaerellaceae</taxon>
        <taxon>Fulvia</taxon>
    </lineage>
</organism>
<accession>A0A9Q8P673</accession>
<dbReference type="InterPro" id="IPR043129">
    <property type="entry name" value="ATPase_NBD"/>
</dbReference>
<feature type="region of interest" description="Disordered" evidence="3">
    <location>
        <begin position="1"/>
        <end position="33"/>
    </location>
</feature>
<dbReference type="KEGG" id="ffu:CLAFUR5_08397"/>
<dbReference type="Gene3D" id="3.30.420.40">
    <property type="match status" value="2"/>
</dbReference>
<dbReference type="Gene3D" id="3.90.640.10">
    <property type="entry name" value="Actin, Chain A, domain 4"/>
    <property type="match status" value="1"/>
</dbReference>
<evidence type="ECO:0000313" key="5">
    <source>
        <dbReference type="Proteomes" id="UP000756132"/>
    </source>
</evidence>
<keyword evidence="4" id="KW-0346">Stress response</keyword>
<gene>
    <name evidence="4" type="ORF">CLAFUR5_08397</name>
</gene>
<feature type="compositionally biased region" description="Polar residues" evidence="3">
    <location>
        <begin position="20"/>
        <end position="33"/>
    </location>
</feature>
<reference evidence="4" key="1">
    <citation type="submission" date="2021-12" db="EMBL/GenBank/DDBJ databases">
        <authorList>
            <person name="Zaccaron A."/>
            <person name="Stergiopoulos I."/>
        </authorList>
    </citation>
    <scope>NUCLEOTIDE SEQUENCE</scope>
    <source>
        <strain evidence="4">Race5_Kim</strain>
    </source>
</reference>
<dbReference type="EMBL" id="CP090165">
    <property type="protein sequence ID" value="UJO14743.1"/>
    <property type="molecule type" value="Genomic_DNA"/>
</dbReference>
<dbReference type="GeneID" id="71988275"/>